<sequence length="149" mass="17196">MVREHISFIPAEKKEQKQIESMIKTGEINHSNYKTLTPGQQEEVNEILFNIAESQITLSQGVSAVEFVLYAHIRLMRKKVEGIALSAQDKKIEEGLQKVLDLHEITTENISIDDWLFDYMSYAENAAKKILKNREEHVLRKRNVTGQVQ</sequence>
<reference evidence="1 2" key="1">
    <citation type="journal article" date="2007" name="Int. J. Syst. Evol. Microbiol.">
        <title>Oceanobacillus profundus sp. nov., isolated from a deep-sea sediment core.</title>
        <authorList>
            <person name="Kim Y.G."/>
            <person name="Choi D.H."/>
            <person name="Hyun S."/>
            <person name="Cho B.C."/>
        </authorList>
    </citation>
    <scope>NUCLEOTIDE SEQUENCE [LARGE SCALE GENOMIC DNA]</scope>
    <source>
        <strain evidence="1 2">DSM 18246</strain>
    </source>
</reference>
<dbReference type="OrthoDB" id="2974143at2"/>
<dbReference type="RefSeq" id="WP_118889572.1">
    <property type="nucleotide sequence ID" value="NZ_PHUT01000007.1"/>
</dbReference>
<organism evidence="1 2">
    <name type="scientific">Oceanobacillus profundus</name>
    <dbReference type="NCBI Taxonomy" id="372463"/>
    <lineage>
        <taxon>Bacteria</taxon>
        <taxon>Bacillati</taxon>
        <taxon>Bacillota</taxon>
        <taxon>Bacilli</taxon>
        <taxon>Bacillales</taxon>
        <taxon>Bacillaceae</taxon>
        <taxon>Oceanobacillus</taxon>
    </lineage>
</organism>
<dbReference type="Proteomes" id="UP000285456">
    <property type="component" value="Unassembled WGS sequence"/>
</dbReference>
<keyword evidence="2" id="KW-1185">Reference proteome</keyword>
<gene>
    <name evidence="1" type="ORF">D1B32_12320</name>
</gene>
<accession>A0A417YGX0</accession>
<protein>
    <submittedName>
        <fullName evidence="1">Uncharacterized protein</fullName>
    </submittedName>
</protein>
<name>A0A417YGX0_9BACI</name>
<proteinExistence type="predicted"/>
<evidence type="ECO:0000313" key="1">
    <source>
        <dbReference type="EMBL" id="RHW32014.1"/>
    </source>
</evidence>
<evidence type="ECO:0000313" key="2">
    <source>
        <dbReference type="Proteomes" id="UP000285456"/>
    </source>
</evidence>
<dbReference type="EMBL" id="QWEH01000007">
    <property type="protein sequence ID" value="RHW32014.1"/>
    <property type="molecule type" value="Genomic_DNA"/>
</dbReference>
<dbReference type="AlphaFoldDB" id="A0A417YGX0"/>
<comment type="caution">
    <text evidence="1">The sequence shown here is derived from an EMBL/GenBank/DDBJ whole genome shotgun (WGS) entry which is preliminary data.</text>
</comment>